<dbReference type="InterPro" id="IPR002591">
    <property type="entry name" value="Phosphodiest/P_Trfase"/>
</dbReference>
<dbReference type="OrthoDB" id="415411at2759"/>
<name>A0A3N4I912_ASCIM</name>
<keyword evidence="2" id="KW-0812">Transmembrane</keyword>
<keyword evidence="2" id="KW-1133">Transmembrane helix</keyword>
<feature type="transmembrane region" description="Helical" evidence="2">
    <location>
        <begin position="97"/>
        <end position="121"/>
    </location>
</feature>
<dbReference type="InterPro" id="IPR017850">
    <property type="entry name" value="Alkaline_phosphatase_core_sf"/>
</dbReference>
<dbReference type="Gene3D" id="3.30.1360.180">
    <property type="match status" value="1"/>
</dbReference>
<accession>A0A3N4I912</accession>
<evidence type="ECO:0000256" key="2">
    <source>
        <dbReference type="SAM" id="Phobius"/>
    </source>
</evidence>
<dbReference type="EMBL" id="ML119670">
    <property type="protein sequence ID" value="RPA82573.1"/>
    <property type="molecule type" value="Genomic_DNA"/>
</dbReference>
<dbReference type="CDD" id="cd16018">
    <property type="entry name" value="Enpp"/>
    <property type="match status" value="1"/>
</dbReference>
<proteinExistence type="predicted"/>
<dbReference type="SUPFAM" id="SSF53649">
    <property type="entry name" value="Alkaline phosphatase-like"/>
    <property type="match status" value="1"/>
</dbReference>
<evidence type="ECO:0000313" key="3">
    <source>
        <dbReference type="EMBL" id="RPA82573.1"/>
    </source>
</evidence>
<dbReference type="STRING" id="1160509.A0A3N4I912"/>
<dbReference type="GO" id="GO:0017111">
    <property type="term" value="F:ribonucleoside triphosphate phosphatase activity"/>
    <property type="evidence" value="ECO:0007669"/>
    <property type="project" value="TreeGrafter"/>
</dbReference>
<dbReference type="FunFam" id="3.30.1360.180:FF:000003">
    <property type="entry name" value="Type I phosphodiesterase/nucleotide pyrophosphatase family protein"/>
    <property type="match status" value="1"/>
</dbReference>
<keyword evidence="2" id="KW-0472">Membrane</keyword>
<dbReference type="PANTHER" id="PTHR10151">
    <property type="entry name" value="ECTONUCLEOTIDE PYROPHOSPHATASE/PHOSPHODIESTERASE"/>
    <property type="match status" value="1"/>
</dbReference>
<feature type="region of interest" description="Disordered" evidence="1">
    <location>
        <begin position="587"/>
        <end position="643"/>
    </location>
</feature>
<dbReference type="AlphaFoldDB" id="A0A3N4I912"/>
<dbReference type="GO" id="GO:0009141">
    <property type="term" value="P:nucleoside triphosphate metabolic process"/>
    <property type="evidence" value="ECO:0007669"/>
    <property type="project" value="TreeGrafter"/>
</dbReference>
<protein>
    <submittedName>
        <fullName evidence="3">Phosphodiest-domain-containing protein</fullName>
    </submittedName>
</protein>
<keyword evidence="4" id="KW-1185">Reference proteome</keyword>
<organism evidence="3 4">
    <name type="scientific">Ascobolus immersus RN42</name>
    <dbReference type="NCBI Taxonomy" id="1160509"/>
    <lineage>
        <taxon>Eukaryota</taxon>
        <taxon>Fungi</taxon>
        <taxon>Dikarya</taxon>
        <taxon>Ascomycota</taxon>
        <taxon>Pezizomycotina</taxon>
        <taxon>Pezizomycetes</taxon>
        <taxon>Pezizales</taxon>
        <taxon>Ascobolaceae</taxon>
        <taxon>Ascobolus</taxon>
    </lineage>
</organism>
<feature type="compositionally biased region" description="Low complexity" evidence="1">
    <location>
        <begin position="587"/>
        <end position="605"/>
    </location>
</feature>
<gene>
    <name evidence="3" type="ORF">BJ508DRAFT_208007</name>
</gene>
<dbReference type="Proteomes" id="UP000275078">
    <property type="component" value="Unassembled WGS sequence"/>
</dbReference>
<feature type="compositionally biased region" description="Basic and acidic residues" evidence="1">
    <location>
        <begin position="607"/>
        <end position="626"/>
    </location>
</feature>
<evidence type="ECO:0000256" key="1">
    <source>
        <dbReference type="SAM" id="MobiDB-lite"/>
    </source>
</evidence>
<evidence type="ECO:0000313" key="4">
    <source>
        <dbReference type="Proteomes" id="UP000275078"/>
    </source>
</evidence>
<dbReference type="GO" id="GO:0047429">
    <property type="term" value="F:nucleoside triphosphate diphosphatase activity"/>
    <property type="evidence" value="ECO:0007669"/>
    <property type="project" value="TreeGrafter"/>
</dbReference>
<feature type="compositionally biased region" description="Acidic residues" evidence="1">
    <location>
        <begin position="627"/>
        <end position="636"/>
    </location>
</feature>
<dbReference type="Gene3D" id="3.40.720.10">
    <property type="entry name" value="Alkaline Phosphatase, subunit A"/>
    <property type="match status" value="1"/>
</dbReference>
<sequence>MESESEFGDFPKENDRDVLLEEEEREKLLSTGWFGSIGKQEGVKIGKWTKGRRRLQGLGRRIFLRRDSVNSGDEDERDRFFDKDEPDYKPRKPSFKWVACITVGLLTFLLLVIIGSVQLSLPKKFKMPPHATMSNGTHLFFPTTILISLDGFRPDFVSPELTPALSRFASQGVRPPYMSPAFPSVTFPNHWTLVTGLHPESHGIVSNHFYDPIQEKEFHYTDPLRSLQSEWWGGTPIWSLAEKQSVRTSVSMWPGSEVPPTAKLIKPAYLDHFLRNESLPAKVTKILDHLDLPTRQRPQLILSYVPDVDISGHKAGPNSTATHNAIAEVDKMFSSLLTSLDARNLTSITNIVVVSDHGMLTTSNERLIYLDDILPSYSTKIGPIEGWPLYGLRPKPGVSVSDLYNTLLAARDAQPEVVMPFTTDKKKIKPFSVYTRETMPERFHYSNNERIAPVIIVPEPGWIITTREEHPDETQPYDPVGVHGYDNLHPLMRSLFIARGPAFERAGLHGPIGNATALQAGKEKEEKDGGRVVEPFGNWEVYGLVADSLGLKWRQEQVNGTMGIAGMKLLKSEAEEAVVPSSFVTSIVSSTSTPSPVPTAVAPAPTEKPEESKAPEKEKEKGKDKDHDDDDDDDEKDGVGHKAKEKLKGWWGKFKHKAGKLKDKLEEWWDGVWVEKEEEDD</sequence>
<dbReference type="PANTHER" id="PTHR10151:SF120">
    <property type="entry name" value="BIS(5'-ADENOSYL)-TRIPHOSPHATASE"/>
    <property type="match status" value="1"/>
</dbReference>
<reference evidence="3 4" key="1">
    <citation type="journal article" date="2018" name="Nat. Ecol. Evol.">
        <title>Pezizomycetes genomes reveal the molecular basis of ectomycorrhizal truffle lifestyle.</title>
        <authorList>
            <person name="Murat C."/>
            <person name="Payen T."/>
            <person name="Noel B."/>
            <person name="Kuo A."/>
            <person name="Morin E."/>
            <person name="Chen J."/>
            <person name="Kohler A."/>
            <person name="Krizsan K."/>
            <person name="Balestrini R."/>
            <person name="Da Silva C."/>
            <person name="Montanini B."/>
            <person name="Hainaut M."/>
            <person name="Levati E."/>
            <person name="Barry K.W."/>
            <person name="Belfiori B."/>
            <person name="Cichocki N."/>
            <person name="Clum A."/>
            <person name="Dockter R.B."/>
            <person name="Fauchery L."/>
            <person name="Guy J."/>
            <person name="Iotti M."/>
            <person name="Le Tacon F."/>
            <person name="Lindquist E.A."/>
            <person name="Lipzen A."/>
            <person name="Malagnac F."/>
            <person name="Mello A."/>
            <person name="Molinier V."/>
            <person name="Miyauchi S."/>
            <person name="Poulain J."/>
            <person name="Riccioni C."/>
            <person name="Rubini A."/>
            <person name="Sitrit Y."/>
            <person name="Splivallo R."/>
            <person name="Traeger S."/>
            <person name="Wang M."/>
            <person name="Zifcakova L."/>
            <person name="Wipf D."/>
            <person name="Zambonelli A."/>
            <person name="Paolocci F."/>
            <person name="Nowrousian M."/>
            <person name="Ottonello S."/>
            <person name="Baldrian P."/>
            <person name="Spatafora J.W."/>
            <person name="Henrissat B."/>
            <person name="Nagy L.G."/>
            <person name="Aury J.M."/>
            <person name="Wincker P."/>
            <person name="Grigoriev I.V."/>
            <person name="Bonfante P."/>
            <person name="Martin F.M."/>
        </authorList>
    </citation>
    <scope>NUCLEOTIDE SEQUENCE [LARGE SCALE GENOMIC DNA]</scope>
    <source>
        <strain evidence="3 4">RN42</strain>
    </source>
</reference>
<dbReference type="Pfam" id="PF01663">
    <property type="entry name" value="Phosphodiest"/>
    <property type="match status" value="1"/>
</dbReference>